<feature type="transmembrane region" description="Helical" evidence="1">
    <location>
        <begin position="60"/>
        <end position="79"/>
    </location>
</feature>
<evidence type="ECO:0000313" key="2">
    <source>
        <dbReference type="EMBL" id="QBI18428.1"/>
    </source>
</evidence>
<gene>
    <name evidence="2" type="ORF">ER308_01820</name>
</gene>
<protein>
    <submittedName>
        <fullName evidence="2">Uncharacterized protein</fullName>
    </submittedName>
</protein>
<feature type="transmembrane region" description="Helical" evidence="1">
    <location>
        <begin position="35"/>
        <end position="53"/>
    </location>
</feature>
<keyword evidence="1" id="KW-1133">Transmembrane helix</keyword>
<sequence length="133" mass="13879">MALRWEWRSVAIVVVAATALLVTMALDHPTLDSPVFGTGVLLGLLIAALAWQAPWAYAQHLVIGAVIAVASLLSLGALIDVPLPPATPALAEPIHPLAGYQPLLVPVWLVLAGTVEYVRLLTRGPRGAVGGEV</sequence>
<keyword evidence="1" id="KW-0472">Membrane</keyword>
<reference evidence="2 3" key="1">
    <citation type="submission" date="2019-01" db="EMBL/GenBank/DDBJ databases">
        <title>Egibacter rhizosphaerae EGI 80759T.</title>
        <authorList>
            <person name="Chen D.-D."/>
            <person name="Tian Y."/>
            <person name="Jiao J.-Y."/>
            <person name="Zhang X.-T."/>
            <person name="Zhang Y.-G."/>
            <person name="Zhang Y."/>
            <person name="Xiao M."/>
            <person name="Shu W.-S."/>
            <person name="Li W.-J."/>
        </authorList>
    </citation>
    <scope>NUCLEOTIDE SEQUENCE [LARGE SCALE GENOMIC DNA]</scope>
    <source>
        <strain evidence="2 3">EGI 80759</strain>
    </source>
</reference>
<dbReference type="KEGG" id="erz:ER308_01820"/>
<organism evidence="2 3">
    <name type="scientific">Egibacter rhizosphaerae</name>
    <dbReference type="NCBI Taxonomy" id="1670831"/>
    <lineage>
        <taxon>Bacteria</taxon>
        <taxon>Bacillati</taxon>
        <taxon>Actinomycetota</taxon>
        <taxon>Nitriliruptoria</taxon>
        <taxon>Egibacterales</taxon>
        <taxon>Egibacteraceae</taxon>
        <taxon>Egibacter</taxon>
    </lineage>
</organism>
<proteinExistence type="predicted"/>
<feature type="transmembrane region" description="Helical" evidence="1">
    <location>
        <begin position="99"/>
        <end position="118"/>
    </location>
</feature>
<keyword evidence="3" id="KW-1185">Reference proteome</keyword>
<dbReference type="Proteomes" id="UP000291469">
    <property type="component" value="Chromosome"/>
</dbReference>
<dbReference type="AlphaFoldDB" id="A0A411YB73"/>
<dbReference type="EMBL" id="CP036402">
    <property type="protein sequence ID" value="QBI18428.1"/>
    <property type="molecule type" value="Genomic_DNA"/>
</dbReference>
<evidence type="ECO:0000313" key="3">
    <source>
        <dbReference type="Proteomes" id="UP000291469"/>
    </source>
</evidence>
<keyword evidence="1" id="KW-0812">Transmembrane</keyword>
<accession>A0A411YB73</accession>
<evidence type="ECO:0000256" key="1">
    <source>
        <dbReference type="SAM" id="Phobius"/>
    </source>
</evidence>
<name>A0A411YB73_9ACTN</name>